<keyword evidence="1" id="KW-0472">Membrane</keyword>
<evidence type="ECO:0000313" key="3">
    <source>
        <dbReference type="Proteomes" id="UP000555552"/>
    </source>
</evidence>
<dbReference type="AlphaFoldDB" id="A0A849BMZ8"/>
<gene>
    <name evidence="2" type="ORF">HLB09_02545</name>
</gene>
<feature type="transmembrane region" description="Helical" evidence="1">
    <location>
        <begin position="15"/>
        <end position="34"/>
    </location>
</feature>
<organism evidence="2 3">
    <name type="scientific">Pseudokineococcus marinus</name>
    <dbReference type="NCBI Taxonomy" id="351215"/>
    <lineage>
        <taxon>Bacteria</taxon>
        <taxon>Bacillati</taxon>
        <taxon>Actinomycetota</taxon>
        <taxon>Actinomycetes</taxon>
        <taxon>Kineosporiales</taxon>
        <taxon>Kineosporiaceae</taxon>
        <taxon>Pseudokineococcus</taxon>
    </lineage>
</organism>
<keyword evidence="1" id="KW-0812">Transmembrane</keyword>
<feature type="transmembrane region" description="Helical" evidence="1">
    <location>
        <begin position="40"/>
        <end position="59"/>
    </location>
</feature>
<proteinExistence type="predicted"/>
<dbReference type="Proteomes" id="UP000555552">
    <property type="component" value="Unassembled WGS sequence"/>
</dbReference>
<evidence type="ECO:0000313" key="2">
    <source>
        <dbReference type="EMBL" id="NNH21984.1"/>
    </source>
</evidence>
<keyword evidence="3" id="KW-1185">Reference proteome</keyword>
<name>A0A849BMZ8_9ACTN</name>
<dbReference type="EMBL" id="JABEMA010000014">
    <property type="protein sequence ID" value="NNH21984.1"/>
    <property type="molecule type" value="Genomic_DNA"/>
</dbReference>
<sequence>MTGGPRAWSQAPRRWSRWVPGLLAVAAVVLLVLAVAASPWWAVLGVAAGAAGVGTWTAVRRLDRRRRQLEGVTVA</sequence>
<keyword evidence="1" id="KW-1133">Transmembrane helix</keyword>
<comment type="caution">
    <text evidence="2">The sequence shown here is derived from an EMBL/GenBank/DDBJ whole genome shotgun (WGS) entry which is preliminary data.</text>
</comment>
<accession>A0A849BMZ8</accession>
<protein>
    <submittedName>
        <fullName evidence="2">Uncharacterized protein</fullName>
    </submittedName>
</protein>
<reference evidence="2 3" key="1">
    <citation type="submission" date="2020-05" db="EMBL/GenBank/DDBJ databases">
        <title>MicrobeNet Type strains.</title>
        <authorList>
            <person name="Nicholson A.C."/>
        </authorList>
    </citation>
    <scope>NUCLEOTIDE SEQUENCE [LARGE SCALE GENOMIC DNA]</scope>
    <source>
        <strain evidence="2 3">JCM 14547</strain>
    </source>
</reference>
<evidence type="ECO:0000256" key="1">
    <source>
        <dbReference type="SAM" id="Phobius"/>
    </source>
</evidence>